<keyword evidence="5 16" id="KW-0963">Cytoplasm</keyword>
<dbReference type="Pfam" id="PF01565">
    <property type="entry name" value="FAD_binding_4"/>
    <property type="match status" value="1"/>
</dbReference>
<evidence type="ECO:0000256" key="10">
    <source>
        <dbReference type="ARBA" id="ARBA00022960"/>
    </source>
</evidence>
<dbReference type="GO" id="GO:0008762">
    <property type="term" value="F:UDP-N-acetylmuramate dehydrogenase activity"/>
    <property type="evidence" value="ECO:0007669"/>
    <property type="project" value="UniProtKB-UniRule"/>
</dbReference>
<dbReference type="KEGG" id="pmj:P9211_00211"/>
<dbReference type="SUPFAM" id="SSF56176">
    <property type="entry name" value="FAD-binding/transporter-associated domain-like"/>
    <property type="match status" value="1"/>
</dbReference>
<comment type="cofactor">
    <cofactor evidence="1 16">
        <name>FAD</name>
        <dbReference type="ChEBI" id="CHEBI:57692"/>
    </cofactor>
</comment>
<dbReference type="STRING" id="93059.P9211_00211"/>
<evidence type="ECO:0000313" key="19">
    <source>
        <dbReference type="Proteomes" id="UP000000788"/>
    </source>
</evidence>
<evidence type="ECO:0000256" key="3">
    <source>
        <dbReference type="ARBA" id="ARBA00004496"/>
    </source>
</evidence>
<keyword evidence="11 16" id="KW-0573">Peptidoglycan synthesis</keyword>
<comment type="function">
    <text evidence="2 16">Cell wall formation.</text>
</comment>
<keyword evidence="8 16" id="KW-0274">FAD</keyword>
<evidence type="ECO:0000256" key="13">
    <source>
        <dbReference type="ARBA" id="ARBA00023306"/>
    </source>
</evidence>
<dbReference type="eggNOG" id="COG0812">
    <property type="taxonomic scope" value="Bacteria"/>
</dbReference>
<dbReference type="InterPro" id="IPR036635">
    <property type="entry name" value="MurB_C_sf"/>
</dbReference>
<keyword evidence="14 16" id="KW-0961">Cell wall biogenesis/degradation</keyword>
<dbReference type="GO" id="GO:0071555">
    <property type="term" value="P:cell wall organization"/>
    <property type="evidence" value="ECO:0007669"/>
    <property type="project" value="UniProtKB-KW"/>
</dbReference>
<evidence type="ECO:0000256" key="5">
    <source>
        <dbReference type="ARBA" id="ARBA00022490"/>
    </source>
</evidence>
<evidence type="ECO:0000256" key="15">
    <source>
        <dbReference type="ARBA" id="ARBA00048914"/>
    </source>
</evidence>
<evidence type="ECO:0000256" key="14">
    <source>
        <dbReference type="ARBA" id="ARBA00023316"/>
    </source>
</evidence>
<dbReference type="GO" id="GO:0008360">
    <property type="term" value="P:regulation of cell shape"/>
    <property type="evidence" value="ECO:0007669"/>
    <property type="project" value="UniProtKB-KW"/>
</dbReference>
<dbReference type="PROSITE" id="PS51387">
    <property type="entry name" value="FAD_PCMH"/>
    <property type="match status" value="1"/>
</dbReference>
<keyword evidence="10 16" id="KW-0133">Cell shape</keyword>
<dbReference type="Pfam" id="PF02873">
    <property type="entry name" value="MurB_C"/>
    <property type="match status" value="1"/>
</dbReference>
<dbReference type="RefSeq" id="WP_012194577.1">
    <property type="nucleotide sequence ID" value="NC_009976.1"/>
</dbReference>
<evidence type="ECO:0000256" key="1">
    <source>
        <dbReference type="ARBA" id="ARBA00001974"/>
    </source>
</evidence>
<feature type="domain" description="FAD-binding PCMH-type" evidence="17">
    <location>
        <begin position="19"/>
        <end position="187"/>
    </location>
</feature>
<dbReference type="PANTHER" id="PTHR21071">
    <property type="entry name" value="UDP-N-ACETYLENOLPYRUVOYLGLUCOSAMINE REDUCTASE"/>
    <property type="match status" value="1"/>
</dbReference>
<dbReference type="InterPro" id="IPR003170">
    <property type="entry name" value="MurB"/>
</dbReference>
<dbReference type="OrthoDB" id="9804753at2"/>
<dbReference type="NCBIfam" id="NF010480">
    <property type="entry name" value="PRK13905.1"/>
    <property type="match status" value="1"/>
</dbReference>
<dbReference type="InterPro" id="IPR006094">
    <property type="entry name" value="Oxid_FAD_bind_N"/>
</dbReference>
<evidence type="ECO:0000256" key="2">
    <source>
        <dbReference type="ARBA" id="ARBA00003921"/>
    </source>
</evidence>
<dbReference type="GO" id="GO:0071949">
    <property type="term" value="F:FAD binding"/>
    <property type="evidence" value="ECO:0007669"/>
    <property type="project" value="InterPro"/>
</dbReference>
<keyword evidence="12 16" id="KW-0560">Oxidoreductase</keyword>
<protein>
    <recommendedName>
        <fullName evidence="16">UDP-N-acetylenolpyruvoylglucosamine reductase</fullName>
        <ecNumber evidence="16">1.3.1.98</ecNumber>
    </recommendedName>
    <alternativeName>
        <fullName evidence="16">UDP-N-acetylmuramate dehydrogenase</fullName>
    </alternativeName>
</protein>
<dbReference type="EMBL" id="CP000878">
    <property type="protein sequence ID" value="ABX07952.1"/>
    <property type="molecule type" value="Genomic_DNA"/>
</dbReference>
<name>A9B9J8_PROM4</name>
<dbReference type="GO" id="GO:0005829">
    <property type="term" value="C:cytosol"/>
    <property type="evidence" value="ECO:0007669"/>
    <property type="project" value="TreeGrafter"/>
</dbReference>
<comment type="subcellular location">
    <subcellularLocation>
        <location evidence="3 16">Cytoplasm</location>
    </subcellularLocation>
</comment>
<reference evidence="18 19" key="1">
    <citation type="journal article" date="2007" name="PLoS Genet.">
        <title>Patterns and implications of gene gain and loss in the evolution of Prochlorococcus.</title>
        <authorList>
            <person name="Kettler G.C."/>
            <person name="Martiny A.C."/>
            <person name="Huang K."/>
            <person name="Zucker J."/>
            <person name="Coleman M.L."/>
            <person name="Rodrigue S."/>
            <person name="Chen F."/>
            <person name="Lapidus A."/>
            <person name="Ferriera S."/>
            <person name="Johnson J."/>
            <person name="Steglich C."/>
            <person name="Church G.M."/>
            <person name="Richardson P."/>
            <person name="Chisholm S.W."/>
        </authorList>
    </citation>
    <scope>NUCLEOTIDE SEQUENCE [LARGE SCALE GENOMIC DNA]</scope>
    <source>
        <strain evidence="19">MIT 9211</strain>
    </source>
</reference>
<dbReference type="EC" id="1.3.1.98" evidence="16"/>
<dbReference type="Proteomes" id="UP000000788">
    <property type="component" value="Chromosome"/>
</dbReference>
<dbReference type="GO" id="GO:0009252">
    <property type="term" value="P:peptidoglycan biosynthetic process"/>
    <property type="evidence" value="ECO:0007669"/>
    <property type="project" value="UniProtKB-UniRule"/>
</dbReference>
<keyword evidence="7 16" id="KW-0285">Flavoprotein</keyword>
<keyword evidence="13 16" id="KW-0131">Cell cycle</keyword>
<dbReference type="AlphaFoldDB" id="A9B9J8"/>
<dbReference type="Gene3D" id="3.90.78.10">
    <property type="entry name" value="UDP-N-acetylenolpyruvoylglucosamine reductase, C-terminal domain"/>
    <property type="match status" value="1"/>
</dbReference>
<dbReference type="HAMAP" id="MF_00037">
    <property type="entry name" value="MurB"/>
    <property type="match status" value="1"/>
</dbReference>
<dbReference type="SUPFAM" id="SSF56194">
    <property type="entry name" value="Uridine diphospho-N-Acetylenolpyruvylglucosamine reductase, MurB, C-terminal domain"/>
    <property type="match status" value="1"/>
</dbReference>
<evidence type="ECO:0000256" key="8">
    <source>
        <dbReference type="ARBA" id="ARBA00022827"/>
    </source>
</evidence>
<proteinExistence type="inferred from homology"/>
<accession>A9B9J8</accession>
<organism evidence="18 19">
    <name type="scientific">Prochlorococcus marinus (strain MIT 9211)</name>
    <dbReference type="NCBI Taxonomy" id="93059"/>
    <lineage>
        <taxon>Bacteria</taxon>
        <taxon>Bacillati</taxon>
        <taxon>Cyanobacteriota</taxon>
        <taxon>Cyanophyceae</taxon>
        <taxon>Synechococcales</taxon>
        <taxon>Prochlorococcaceae</taxon>
        <taxon>Prochlorococcus</taxon>
    </lineage>
</organism>
<evidence type="ECO:0000256" key="16">
    <source>
        <dbReference type="HAMAP-Rule" id="MF_00037"/>
    </source>
</evidence>
<dbReference type="UniPathway" id="UPA00219"/>
<evidence type="ECO:0000259" key="17">
    <source>
        <dbReference type="PROSITE" id="PS51387"/>
    </source>
</evidence>
<evidence type="ECO:0000256" key="11">
    <source>
        <dbReference type="ARBA" id="ARBA00022984"/>
    </source>
</evidence>
<dbReference type="NCBIfam" id="TIGR00179">
    <property type="entry name" value="murB"/>
    <property type="match status" value="1"/>
</dbReference>
<gene>
    <name evidence="16 18" type="primary">murB</name>
    <name evidence="18" type="ordered locus">P9211_00211</name>
</gene>
<dbReference type="InterPro" id="IPR016166">
    <property type="entry name" value="FAD-bd_PCMH"/>
</dbReference>
<feature type="active site" evidence="16">
    <location>
        <position position="166"/>
    </location>
</feature>
<comment type="pathway">
    <text evidence="4 16">Cell wall biogenesis; peptidoglycan biosynthesis.</text>
</comment>
<keyword evidence="6 16" id="KW-0132">Cell division</keyword>
<evidence type="ECO:0000256" key="7">
    <source>
        <dbReference type="ARBA" id="ARBA00022630"/>
    </source>
</evidence>
<evidence type="ECO:0000256" key="12">
    <source>
        <dbReference type="ARBA" id="ARBA00023002"/>
    </source>
</evidence>
<comment type="catalytic activity">
    <reaction evidence="15 16">
        <text>UDP-N-acetyl-alpha-D-muramate + NADP(+) = UDP-N-acetyl-3-O-(1-carboxyvinyl)-alpha-D-glucosamine + NADPH + H(+)</text>
        <dbReference type="Rhea" id="RHEA:12248"/>
        <dbReference type="ChEBI" id="CHEBI:15378"/>
        <dbReference type="ChEBI" id="CHEBI:57783"/>
        <dbReference type="ChEBI" id="CHEBI:58349"/>
        <dbReference type="ChEBI" id="CHEBI:68483"/>
        <dbReference type="ChEBI" id="CHEBI:70757"/>
        <dbReference type="EC" id="1.3.1.98"/>
    </reaction>
</comment>
<keyword evidence="9 16" id="KW-0521">NADP</keyword>
<dbReference type="InterPro" id="IPR016169">
    <property type="entry name" value="FAD-bd_PCMH_sub2"/>
</dbReference>
<dbReference type="InterPro" id="IPR036318">
    <property type="entry name" value="FAD-bd_PCMH-like_sf"/>
</dbReference>
<evidence type="ECO:0000256" key="9">
    <source>
        <dbReference type="ARBA" id="ARBA00022857"/>
    </source>
</evidence>
<feature type="active site" evidence="16">
    <location>
        <position position="287"/>
    </location>
</feature>
<dbReference type="Gene3D" id="3.30.43.10">
    <property type="entry name" value="Uridine Diphospho-n-acetylenolpyruvylglucosamine Reductase, domain 2"/>
    <property type="match status" value="1"/>
</dbReference>
<dbReference type="PANTHER" id="PTHR21071:SF4">
    <property type="entry name" value="UDP-N-ACETYLENOLPYRUVOYLGLUCOSAMINE REDUCTASE"/>
    <property type="match status" value="1"/>
</dbReference>
<comment type="similarity">
    <text evidence="16">Belongs to the MurB family.</text>
</comment>
<dbReference type="InterPro" id="IPR016167">
    <property type="entry name" value="FAD-bd_PCMH_sub1"/>
</dbReference>
<keyword evidence="19" id="KW-1185">Reference proteome</keyword>
<dbReference type="InterPro" id="IPR011601">
    <property type="entry name" value="MurB_C"/>
</dbReference>
<sequence length="293" mass="31851">MIQEIIKPLVSLGNFTTWRVGGPAEWLAEPQTIDEVKELITWSKNNNLRCQAIGAGSNLLINDQILKGITLCMKKLQGCKINNVSGSVIALGGESIPVLARRAAKAGLHGLEWSVGIPGTVGGAVVMNAGAQGNCTADRLHSVKVISIKEGKEFELTKKDLGFSYRNSVLQNEELIVLSARFELEPGHDQNELTRLTNSNLNHRLKTQPYNQPSCGSVFRNPEPLKAGQIIEGLGLKGFRIGGAEISKIHANFIVNTHHATAKDISKLISIVQKKVLDVHGFILQPEVKKIGF</sequence>
<dbReference type="HOGENOM" id="CLU_035304_1_1_3"/>
<feature type="active site" description="Proton donor" evidence="16">
    <location>
        <position position="217"/>
    </location>
</feature>
<dbReference type="GO" id="GO:0051301">
    <property type="term" value="P:cell division"/>
    <property type="evidence" value="ECO:0007669"/>
    <property type="project" value="UniProtKB-KW"/>
</dbReference>
<evidence type="ECO:0000256" key="6">
    <source>
        <dbReference type="ARBA" id="ARBA00022618"/>
    </source>
</evidence>
<dbReference type="Gene3D" id="3.30.465.10">
    <property type="match status" value="1"/>
</dbReference>
<evidence type="ECO:0000313" key="18">
    <source>
        <dbReference type="EMBL" id="ABX07952.1"/>
    </source>
</evidence>
<evidence type="ECO:0000256" key="4">
    <source>
        <dbReference type="ARBA" id="ARBA00004752"/>
    </source>
</evidence>